<evidence type="ECO:0000256" key="2">
    <source>
        <dbReference type="ARBA" id="ARBA00022786"/>
    </source>
</evidence>
<comment type="similarity">
    <text evidence="4">Belongs to the ubiquitin-conjugating enzyme family.</text>
</comment>
<evidence type="ECO:0000256" key="3">
    <source>
        <dbReference type="PROSITE-ProRule" id="PRU10133"/>
    </source>
</evidence>
<keyword evidence="1" id="KW-0808">Transferase</keyword>
<feature type="compositionally biased region" description="Low complexity" evidence="5">
    <location>
        <begin position="157"/>
        <end position="169"/>
    </location>
</feature>
<dbReference type="GO" id="GO:0005524">
    <property type="term" value="F:ATP binding"/>
    <property type="evidence" value="ECO:0007669"/>
    <property type="project" value="UniProtKB-UniRule"/>
</dbReference>
<feature type="compositionally biased region" description="Low complexity" evidence="5">
    <location>
        <begin position="283"/>
        <end position="292"/>
    </location>
</feature>
<dbReference type="KEGG" id="kne:92179986"/>
<dbReference type="SMART" id="SM00212">
    <property type="entry name" value="UBCc"/>
    <property type="match status" value="1"/>
</dbReference>
<name>A0AAW0Z020_9TREE</name>
<keyword evidence="4" id="KW-0547">Nucleotide-binding</keyword>
<dbReference type="EMBL" id="JBCAWK010000005">
    <property type="protein sequence ID" value="KAK8858501.1"/>
    <property type="molecule type" value="Genomic_DNA"/>
</dbReference>
<dbReference type="GeneID" id="92179986"/>
<feature type="compositionally biased region" description="Low complexity" evidence="5">
    <location>
        <begin position="238"/>
        <end position="255"/>
    </location>
</feature>
<gene>
    <name evidence="7" type="ORF">IAR55_002728</name>
</gene>
<feature type="compositionally biased region" description="Low complexity" evidence="5">
    <location>
        <begin position="185"/>
        <end position="202"/>
    </location>
</feature>
<dbReference type="Gene3D" id="3.10.110.10">
    <property type="entry name" value="Ubiquitin Conjugating Enzyme"/>
    <property type="match status" value="1"/>
</dbReference>
<dbReference type="InterPro" id="IPR000608">
    <property type="entry name" value="UBC"/>
</dbReference>
<feature type="region of interest" description="Disordered" evidence="5">
    <location>
        <begin position="155"/>
        <end position="214"/>
    </location>
</feature>
<feature type="compositionally biased region" description="Gly residues" evidence="5">
    <location>
        <begin position="270"/>
        <end position="282"/>
    </location>
</feature>
<dbReference type="RefSeq" id="XP_066803342.1">
    <property type="nucleotide sequence ID" value="XM_066945841.1"/>
</dbReference>
<organism evidence="7 8">
    <name type="scientific">Kwoniella newhampshirensis</name>
    <dbReference type="NCBI Taxonomy" id="1651941"/>
    <lineage>
        <taxon>Eukaryota</taxon>
        <taxon>Fungi</taxon>
        <taxon>Dikarya</taxon>
        <taxon>Basidiomycota</taxon>
        <taxon>Agaricomycotina</taxon>
        <taxon>Tremellomycetes</taxon>
        <taxon>Tremellales</taxon>
        <taxon>Cryptococcaceae</taxon>
        <taxon>Kwoniella</taxon>
    </lineage>
</organism>
<proteinExistence type="inferred from homology"/>
<feature type="region of interest" description="Disordered" evidence="5">
    <location>
        <begin position="238"/>
        <end position="292"/>
    </location>
</feature>
<dbReference type="PANTHER" id="PTHR24068">
    <property type="entry name" value="UBIQUITIN-CONJUGATING ENZYME E2"/>
    <property type="match status" value="1"/>
</dbReference>
<dbReference type="InterPro" id="IPR023313">
    <property type="entry name" value="UBQ-conjugating_AS"/>
</dbReference>
<dbReference type="SUPFAM" id="SSF54495">
    <property type="entry name" value="UBC-like"/>
    <property type="match status" value="1"/>
</dbReference>
<feature type="domain" description="UBC core" evidence="6">
    <location>
        <begin position="11"/>
        <end position="157"/>
    </location>
</feature>
<evidence type="ECO:0000313" key="8">
    <source>
        <dbReference type="Proteomes" id="UP001388673"/>
    </source>
</evidence>
<dbReference type="FunFam" id="3.10.110.10:FF:000099">
    <property type="entry name" value="Ubiquitin-conjugating enzyme E2 E3"/>
    <property type="match status" value="1"/>
</dbReference>
<dbReference type="PROSITE" id="PS50127">
    <property type="entry name" value="UBC_2"/>
    <property type="match status" value="1"/>
</dbReference>
<evidence type="ECO:0000259" key="6">
    <source>
        <dbReference type="PROSITE" id="PS50127"/>
    </source>
</evidence>
<evidence type="ECO:0000256" key="1">
    <source>
        <dbReference type="ARBA" id="ARBA00022679"/>
    </source>
</evidence>
<sequence>MPPKQASAPGTAAKRIKKEIADLSREDLGAITLAPNESNIFQWKATLPGPAGSAYEGGVFEIDIKVPEDYPFSPPQLRFVTKVYHCNVANTGAICLDLLKHAWSPALSLYKVILSLSSLLTDPNPADPLVPAIAQEYRHNRKKHDATAREWVKKFATPKSASAPTTTRAVPSASTSRPRAIQRPSASSTSTSSSAAVAAAAAGPSPQIAGTRRTASRAVIDIEDDSDVEDVEVLGEGSRASTVNGNGNTIGATTAPGGGPRRGKRARVGAGPGAGGGAGAGASVGDAIVIDE</sequence>
<feature type="active site" description="Glycyl thioester intermediate" evidence="3">
    <location>
        <position position="95"/>
    </location>
</feature>
<comment type="caution">
    <text evidence="7">The sequence shown here is derived from an EMBL/GenBank/DDBJ whole genome shotgun (WGS) entry which is preliminary data.</text>
</comment>
<evidence type="ECO:0000313" key="7">
    <source>
        <dbReference type="EMBL" id="KAK8858501.1"/>
    </source>
</evidence>
<keyword evidence="4" id="KW-0067">ATP-binding</keyword>
<dbReference type="GO" id="GO:0016740">
    <property type="term" value="F:transferase activity"/>
    <property type="evidence" value="ECO:0007669"/>
    <property type="project" value="UniProtKB-KW"/>
</dbReference>
<accession>A0AAW0Z020</accession>
<keyword evidence="2 4" id="KW-0833">Ubl conjugation pathway</keyword>
<dbReference type="PROSITE" id="PS00183">
    <property type="entry name" value="UBC_1"/>
    <property type="match status" value="1"/>
</dbReference>
<dbReference type="AlphaFoldDB" id="A0AAW0Z020"/>
<protein>
    <recommendedName>
        <fullName evidence="6">UBC core domain-containing protein</fullName>
    </recommendedName>
</protein>
<evidence type="ECO:0000256" key="4">
    <source>
        <dbReference type="RuleBase" id="RU362109"/>
    </source>
</evidence>
<keyword evidence="8" id="KW-1185">Reference proteome</keyword>
<dbReference type="Proteomes" id="UP001388673">
    <property type="component" value="Unassembled WGS sequence"/>
</dbReference>
<reference evidence="7 8" key="1">
    <citation type="journal article" date="2024" name="bioRxiv">
        <title>Comparative genomics of Cryptococcus and Kwoniella reveals pathogenesis evolution and contrasting karyotype dynamics via intercentromeric recombination or chromosome fusion.</title>
        <authorList>
            <person name="Coelho M.A."/>
            <person name="David-Palma M."/>
            <person name="Shea T."/>
            <person name="Bowers K."/>
            <person name="McGinley-Smith S."/>
            <person name="Mohammad A.W."/>
            <person name="Gnirke A."/>
            <person name="Yurkov A.M."/>
            <person name="Nowrousian M."/>
            <person name="Sun S."/>
            <person name="Cuomo C.A."/>
            <person name="Heitman J."/>
        </authorList>
    </citation>
    <scope>NUCLEOTIDE SEQUENCE [LARGE SCALE GENOMIC DNA]</scope>
    <source>
        <strain evidence="7 8">CBS 13917</strain>
    </source>
</reference>
<dbReference type="InterPro" id="IPR016135">
    <property type="entry name" value="UBQ-conjugating_enzyme/RWD"/>
</dbReference>
<dbReference type="Pfam" id="PF00179">
    <property type="entry name" value="UQ_con"/>
    <property type="match status" value="1"/>
</dbReference>
<evidence type="ECO:0000256" key="5">
    <source>
        <dbReference type="SAM" id="MobiDB-lite"/>
    </source>
</evidence>